<evidence type="ECO:0000256" key="9">
    <source>
        <dbReference type="RuleBase" id="RU003945"/>
    </source>
</evidence>
<proteinExistence type="inferred from homology"/>
<dbReference type="AlphaFoldDB" id="A0A8E2JGW1"/>
<keyword evidence="6 12" id="KW-1133">Transmembrane helix</keyword>
<dbReference type="Pfam" id="PF08219">
    <property type="entry name" value="TOM13"/>
    <property type="match status" value="1"/>
</dbReference>
<organism evidence="14 15">
    <name type="scientific">Lepidopterella palustris CBS 459.81</name>
    <dbReference type="NCBI Taxonomy" id="1314670"/>
    <lineage>
        <taxon>Eukaryota</taxon>
        <taxon>Fungi</taxon>
        <taxon>Dikarya</taxon>
        <taxon>Ascomycota</taxon>
        <taxon>Pezizomycotina</taxon>
        <taxon>Dothideomycetes</taxon>
        <taxon>Pleosporomycetidae</taxon>
        <taxon>Mytilinidiales</taxon>
        <taxon>Argynnaceae</taxon>
        <taxon>Lepidopterella</taxon>
    </lineage>
</organism>
<feature type="domain" description="Membrane insertase YidC/Oxa/ALB C-terminal" evidence="13">
    <location>
        <begin position="231"/>
        <end position="424"/>
    </location>
</feature>
<feature type="transmembrane region" description="Helical" evidence="12">
    <location>
        <begin position="385"/>
        <end position="401"/>
    </location>
</feature>
<evidence type="ECO:0000259" key="13">
    <source>
        <dbReference type="Pfam" id="PF02096"/>
    </source>
</evidence>
<evidence type="ECO:0000256" key="11">
    <source>
        <dbReference type="SAM" id="MobiDB-lite"/>
    </source>
</evidence>
<evidence type="ECO:0000256" key="7">
    <source>
        <dbReference type="ARBA" id="ARBA00023128"/>
    </source>
</evidence>
<accession>A0A8E2JGW1</accession>
<dbReference type="InterPro" id="IPR001708">
    <property type="entry name" value="YidC/ALB3/OXA1/COX18"/>
</dbReference>
<evidence type="ECO:0000256" key="8">
    <source>
        <dbReference type="ARBA" id="ARBA00023136"/>
    </source>
</evidence>
<evidence type="ECO:0000256" key="10">
    <source>
        <dbReference type="SAM" id="Coils"/>
    </source>
</evidence>
<keyword evidence="10" id="KW-0175">Coiled coil</keyword>
<gene>
    <name evidence="14" type="ORF">K432DRAFT_424347</name>
</gene>
<dbReference type="InterPro" id="IPR013262">
    <property type="entry name" value="OMP_MIM1/TOM13_mt"/>
</dbReference>
<evidence type="ECO:0000313" key="15">
    <source>
        <dbReference type="Proteomes" id="UP000250266"/>
    </source>
</evidence>
<keyword evidence="15" id="KW-1185">Reference proteome</keyword>
<dbReference type="InterPro" id="IPR028055">
    <property type="entry name" value="YidC/Oxa/ALB_C"/>
</dbReference>
<dbReference type="Pfam" id="PF02096">
    <property type="entry name" value="60KD_IMP"/>
    <property type="match status" value="1"/>
</dbReference>
<sequence>MAGQSPQGRQNLSDSSMTIPSDSENYDANHELSSSPPSSSSSPLILYSPPTIWSLVRGAAINLLLPFINGLMLGFGELFAHEVAFRFGWSGTKFSSISQKNTTLPFSPSRTQHVDRLQSTRWRNSNIIAPAVLATASSIRFKSTSSTPTGISDAAAASNPEAFVSTPEAPFPDASSLPSLEELTDRGLNELVNLPERIGYLKDIGLDYGWGPTSTFQWLLEHIHVYSALPWGLSIIATTFLVRVIITPLYVKQADNVARTTALLPITKPLRDRMMQAMRDGNQQEATILRQQVSQINKDNNIQPFRGFIGPVLSGMMGYGAFRLLRAMATTVPSMTDAGFLWFTDLTLPDPLWILPLGAASMMHLTFRLGGESGSSSLSPVQQRIFLYALPAVIFVVSVYLPAALQLSFVCNGLLALVQAFLFRQPSVRSALGIAPLYRPPPAGAANKFNAIETKLNMRRPVYEAPTPETAAPAKGVVEKTKSTFSGMVKSATENVVAYTGGDLAKTEKKKKAERMRKQAEAYEKKRMAEIDEARGYRRHGGR</sequence>
<evidence type="ECO:0000313" key="14">
    <source>
        <dbReference type="EMBL" id="OCK82190.1"/>
    </source>
</evidence>
<dbReference type="GO" id="GO:0005743">
    <property type="term" value="C:mitochondrial inner membrane"/>
    <property type="evidence" value="ECO:0007669"/>
    <property type="project" value="UniProtKB-SubCell"/>
</dbReference>
<feature type="compositionally biased region" description="Polar residues" evidence="11">
    <location>
        <begin position="1"/>
        <end position="23"/>
    </location>
</feature>
<dbReference type="GO" id="GO:0005741">
    <property type="term" value="C:mitochondrial outer membrane"/>
    <property type="evidence" value="ECO:0007669"/>
    <property type="project" value="InterPro"/>
</dbReference>
<dbReference type="PANTHER" id="PTHR12428:SF66">
    <property type="entry name" value="MITOCHONDRIAL INNER MEMBRANE PROTEIN OXA1L"/>
    <property type="match status" value="1"/>
</dbReference>
<comment type="similarity">
    <text evidence="2 9">Belongs to the OXA1/ALB3/YidC family.</text>
</comment>
<evidence type="ECO:0000256" key="2">
    <source>
        <dbReference type="ARBA" id="ARBA00009877"/>
    </source>
</evidence>
<evidence type="ECO:0000256" key="1">
    <source>
        <dbReference type="ARBA" id="ARBA00004448"/>
    </source>
</evidence>
<keyword evidence="3 9" id="KW-0812">Transmembrane</keyword>
<reference evidence="14 15" key="1">
    <citation type="journal article" date="2016" name="Nat. Commun.">
        <title>Ectomycorrhizal ecology is imprinted in the genome of the dominant symbiotic fungus Cenococcum geophilum.</title>
        <authorList>
            <consortium name="DOE Joint Genome Institute"/>
            <person name="Peter M."/>
            <person name="Kohler A."/>
            <person name="Ohm R.A."/>
            <person name="Kuo A."/>
            <person name="Krutzmann J."/>
            <person name="Morin E."/>
            <person name="Arend M."/>
            <person name="Barry K.W."/>
            <person name="Binder M."/>
            <person name="Choi C."/>
            <person name="Clum A."/>
            <person name="Copeland A."/>
            <person name="Grisel N."/>
            <person name="Haridas S."/>
            <person name="Kipfer T."/>
            <person name="LaButti K."/>
            <person name="Lindquist E."/>
            <person name="Lipzen A."/>
            <person name="Maire R."/>
            <person name="Meier B."/>
            <person name="Mihaltcheva S."/>
            <person name="Molinier V."/>
            <person name="Murat C."/>
            <person name="Poggeler S."/>
            <person name="Quandt C.A."/>
            <person name="Sperisen C."/>
            <person name="Tritt A."/>
            <person name="Tisserant E."/>
            <person name="Crous P.W."/>
            <person name="Henrissat B."/>
            <person name="Nehls U."/>
            <person name="Egli S."/>
            <person name="Spatafora J.W."/>
            <person name="Grigoriev I.V."/>
            <person name="Martin F.M."/>
        </authorList>
    </citation>
    <scope>NUCLEOTIDE SEQUENCE [LARGE SCALE GENOMIC DNA]</scope>
    <source>
        <strain evidence="14 15">CBS 459.81</strain>
    </source>
</reference>
<feature type="transmembrane region" description="Helical" evidence="12">
    <location>
        <begin position="229"/>
        <end position="251"/>
    </location>
</feature>
<keyword evidence="8 12" id="KW-0472">Membrane</keyword>
<evidence type="ECO:0000256" key="4">
    <source>
        <dbReference type="ARBA" id="ARBA00022792"/>
    </source>
</evidence>
<dbReference type="CDD" id="cd20069">
    <property type="entry name" value="5TM_Oxa1-like"/>
    <property type="match status" value="1"/>
</dbReference>
<dbReference type="EMBL" id="KV744896">
    <property type="protein sequence ID" value="OCK82190.1"/>
    <property type="molecule type" value="Genomic_DNA"/>
</dbReference>
<evidence type="ECO:0000256" key="6">
    <source>
        <dbReference type="ARBA" id="ARBA00022989"/>
    </source>
</evidence>
<keyword evidence="7" id="KW-0496">Mitochondrion</keyword>
<protein>
    <submittedName>
        <fullName evidence="14">TOM13-domain-containing protein</fullName>
    </submittedName>
</protein>
<dbReference type="Proteomes" id="UP000250266">
    <property type="component" value="Unassembled WGS sequence"/>
</dbReference>
<dbReference type="GO" id="GO:0032979">
    <property type="term" value="P:protein insertion into mitochondrial inner membrane from matrix"/>
    <property type="evidence" value="ECO:0007669"/>
    <property type="project" value="TreeGrafter"/>
</dbReference>
<dbReference type="OrthoDB" id="2148490at2759"/>
<comment type="subcellular location">
    <subcellularLocation>
        <location evidence="9">Membrane</location>
        <topology evidence="9">Multi-pass membrane protein</topology>
    </subcellularLocation>
    <subcellularLocation>
        <location evidence="1">Mitochondrion inner membrane</location>
        <topology evidence="1">Multi-pass membrane protein</topology>
    </subcellularLocation>
</comment>
<evidence type="ECO:0000256" key="12">
    <source>
        <dbReference type="SAM" id="Phobius"/>
    </source>
</evidence>
<name>A0A8E2JGW1_9PEZI</name>
<dbReference type="GO" id="GO:0032977">
    <property type="term" value="F:membrane insertase activity"/>
    <property type="evidence" value="ECO:0007669"/>
    <property type="project" value="InterPro"/>
</dbReference>
<keyword evidence="4" id="KW-0999">Mitochondrion inner membrane</keyword>
<dbReference type="PANTHER" id="PTHR12428">
    <property type="entry name" value="OXA1"/>
    <property type="match status" value="1"/>
</dbReference>
<feature type="region of interest" description="Disordered" evidence="11">
    <location>
        <begin position="1"/>
        <end position="43"/>
    </location>
</feature>
<keyword evidence="5" id="KW-0809">Transit peptide</keyword>
<evidence type="ECO:0000256" key="3">
    <source>
        <dbReference type="ARBA" id="ARBA00022692"/>
    </source>
</evidence>
<feature type="coiled-coil region" evidence="10">
    <location>
        <begin position="506"/>
        <end position="533"/>
    </location>
</feature>
<feature type="compositionally biased region" description="Low complexity" evidence="11">
    <location>
        <begin position="32"/>
        <end position="43"/>
    </location>
</feature>
<evidence type="ECO:0000256" key="5">
    <source>
        <dbReference type="ARBA" id="ARBA00022946"/>
    </source>
</evidence>